<dbReference type="OrthoDB" id="473764at2759"/>
<feature type="binding site" evidence="11">
    <location>
        <position position="657"/>
    </location>
    <ligand>
        <name>NAD(+)</name>
        <dbReference type="ChEBI" id="CHEBI:57540"/>
    </ligand>
</feature>
<protein>
    <submittedName>
        <fullName evidence="14">UDP-glucose 6-dehydrogenase (UDP-Glc dehydrogenase) (UDP-GlcDH) (UDPGDH)</fullName>
    </submittedName>
</protein>
<feature type="binding site" evidence="10">
    <location>
        <begin position="877"/>
        <end position="881"/>
    </location>
    <ligand>
        <name>substrate</name>
    </ligand>
</feature>
<dbReference type="Proteomes" id="UP001152797">
    <property type="component" value="Unassembled WGS sequence"/>
</dbReference>
<evidence type="ECO:0000256" key="8">
    <source>
        <dbReference type="ARBA" id="ARBA00047473"/>
    </source>
</evidence>
<dbReference type="InterPro" id="IPR001509">
    <property type="entry name" value="Epimerase_deHydtase"/>
</dbReference>
<dbReference type="InterPro" id="IPR006368">
    <property type="entry name" value="GDP_Man_deHydtase"/>
</dbReference>
<feature type="binding site" evidence="10">
    <location>
        <position position="832"/>
    </location>
    <ligand>
        <name>substrate</name>
    </ligand>
</feature>
<dbReference type="FunFam" id="3.40.50.720:FF:000924">
    <property type="entry name" value="GDP-mannose 4,6 dehydratase"/>
    <property type="match status" value="1"/>
</dbReference>
<feature type="binding site" evidence="10">
    <location>
        <position position="949"/>
    </location>
    <ligand>
        <name>substrate</name>
    </ligand>
</feature>
<dbReference type="PIRSF" id="PIRSF000124">
    <property type="entry name" value="UDPglc_GDPman_dh"/>
    <property type="match status" value="1"/>
</dbReference>
<evidence type="ECO:0000256" key="2">
    <source>
        <dbReference type="ARBA" id="ARBA00004701"/>
    </source>
</evidence>
<keyword evidence="6 11" id="KW-0520">NAD</keyword>
<dbReference type="Pfam" id="PF03720">
    <property type="entry name" value="UDPG_MGDP_dh_C"/>
    <property type="match status" value="1"/>
</dbReference>
<feature type="active site" description="Nucleophile" evidence="9">
    <location>
        <position position="888"/>
    </location>
</feature>
<feature type="binding site" evidence="11">
    <location>
        <position position="956"/>
    </location>
    <ligand>
        <name>NAD(+)</name>
        <dbReference type="ChEBI" id="CHEBI:57540"/>
    </ligand>
</feature>
<dbReference type="InterPro" id="IPR036291">
    <property type="entry name" value="NAD(P)-bd_dom_sf"/>
</dbReference>
<feature type="binding site" evidence="11">
    <location>
        <position position="748"/>
    </location>
    <ligand>
        <name>NAD(+)</name>
        <dbReference type="ChEBI" id="CHEBI:57540"/>
    </ligand>
</feature>
<dbReference type="GO" id="GO:0042350">
    <property type="term" value="P:GDP-L-fucose biosynthetic process"/>
    <property type="evidence" value="ECO:0007669"/>
    <property type="project" value="UniProtKB-ARBA"/>
</dbReference>
<dbReference type="Pfam" id="PF00984">
    <property type="entry name" value="UDPG_MGDP_dh"/>
    <property type="match status" value="1"/>
</dbReference>
<gene>
    <name evidence="13" type="ORF">C1SCF055_LOCUS179</name>
</gene>
<feature type="binding site" evidence="10">
    <location>
        <begin position="777"/>
        <end position="780"/>
    </location>
    <ligand>
        <name>substrate</name>
    </ligand>
</feature>
<evidence type="ECO:0000256" key="5">
    <source>
        <dbReference type="ARBA" id="ARBA00023002"/>
    </source>
</evidence>
<organism evidence="13">
    <name type="scientific">Cladocopium goreaui</name>
    <dbReference type="NCBI Taxonomy" id="2562237"/>
    <lineage>
        <taxon>Eukaryota</taxon>
        <taxon>Sar</taxon>
        <taxon>Alveolata</taxon>
        <taxon>Dinophyceae</taxon>
        <taxon>Suessiales</taxon>
        <taxon>Symbiodiniaceae</taxon>
        <taxon>Cladocopium</taxon>
    </lineage>
</organism>
<evidence type="ECO:0000256" key="9">
    <source>
        <dbReference type="PIRSR" id="PIRSR500134-1"/>
    </source>
</evidence>
<dbReference type="InterPro" id="IPR008927">
    <property type="entry name" value="6-PGluconate_DH-like_C_sf"/>
</dbReference>
<evidence type="ECO:0000256" key="3">
    <source>
        <dbReference type="ARBA" id="ARBA00006601"/>
    </source>
</evidence>
<evidence type="ECO:0000256" key="7">
    <source>
        <dbReference type="ARBA" id="ARBA00023239"/>
    </source>
</evidence>
<dbReference type="GO" id="GO:0008446">
    <property type="term" value="F:GDP-mannose 4,6-dehydratase activity"/>
    <property type="evidence" value="ECO:0007669"/>
    <property type="project" value="InterPro"/>
</dbReference>
<dbReference type="Gene3D" id="1.20.5.100">
    <property type="entry name" value="Cytochrome c1, transmembrane anchor, C-terminal"/>
    <property type="match status" value="1"/>
</dbReference>
<dbReference type="SUPFAM" id="SSF52413">
    <property type="entry name" value="UDP-glucose/GDP-mannose dehydrogenase C-terminal domain"/>
    <property type="match status" value="1"/>
</dbReference>
<feature type="binding site" evidence="11">
    <location>
        <position position="780"/>
    </location>
    <ligand>
        <name>NAD(+)</name>
        <dbReference type="ChEBI" id="CHEBI:57540"/>
    </ligand>
</feature>
<evidence type="ECO:0000256" key="11">
    <source>
        <dbReference type="PIRSR" id="PIRSR500134-3"/>
    </source>
</evidence>
<reference evidence="14 15" key="2">
    <citation type="submission" date="2024-05" db="EMBL/GenBank/DDBJ databases">
        <authorList>
            <person name="Chen Y."/>
            <person name="Shah S."/>
            <person name="Dougan E. K."/>
            <person name="Thang M."/>
            <person name="Chan C."/>
        </authorList>
    </citation>
    <scope>NUCLEOTIDE SEQUENCE [LARGE SCALE GENOMIC DNA]</scope>
</reference>
<dbReference type="SUPFAM" id="SSF51735">
    <property type="entry name" value="NAD(P)-binding Rossmann-fold domains"/>
    <property type="match status" value="3"/>
</dbReference>
<dbReference type="InterPro" id="IPR028357">
    <property type="entry name" value="UDPglc_DH_bac"/>
</dbReference>
<comment type="caution">
    <text evidence="13">The sequence shown here is derived from an EMBL/GenBank/DDBJ whole genome shotgun (WGS) entry which is preliminary data.</text>
</comment>
<accession>A0A9P1BDT2</accession>
<feature type="binding site" evidence="10">
    <location>
        <position position="885"/>
    </location>
    <ligand>
        <name>substrate</name>
    </ligand>
</feature>
<dbReference type="InterPro" id="IPR016040">
    <property type="entry name" value="NAD(P)-bd_dom"/>
</dbReference>
<comment type="similarity">
    <text evidence="3">Belongs to the UDP-glucose/GDP-mannose dehydrogenase family.</text>
</comment>
<evidence type="ECO:0000313" key="14">
    <source>
        <dbReference type="EMBL" id="CAL4758901.1"/>
    </source>
</evidence>
<keyword evidence="5" id="KW-0560">Oxidoreductase</keyword>
<comment type="catalytic activity">
    <reaction evidence="8">
        <text>UDP-alpha-D-glucose + 2 NAD(+) + H2O = UDP-alpha-D-glucuronate + 2 NADH + 3 H(+)</text>
        <dbReference type="Rhea" id="RHEA:23596"/>
        <dbReference type="ChEBI" id="CHEBI:15377"/>
        <dbReference type="ChEBI" id="CHEBI:15378"/>
        <dbReference type="ChEBI" id="CHEBI:57540"/>
        <dbReference type="ChEBI" id="CHEBI:57945"/>
        <dbReference type="ChEBI" id="CHEBI:58052"/>
        <dbReference type="ChEBI" id="CHEBI:58885"/>
        <dbReference type="EC" id="1.1.1.22"/>
    </reaction>
</comment>
<dbReference type="GO" id="GO:0051287">
    <property type="term" value="F:NAD binding"/>
    <property type="evidence" value="ECO:0007669"/>
    <property type="project" value="InterPro"/>
</dbReference>
<dbReference type="CDD" id="cd05260">
    <property type="entry name" value="GDP_MD_SDR_e"/>
    <property type="match status" value="1"/>
</dbReference>
<keyword evidence="15" id="KW-1185">Reference proteome</keyword>
<dbReference type="EMBL" id="CAMXCT030000001">
    <property type="protein sequence ID" value="CAL4758901.1"/>
    <property type="molecule type" value="Genomic_DNA"/>
</dbReference>
<dbReference type="PANTHER" id="PTHR43750:SF3">
    <property type="entry name" value="UDP-GLUCOSE 6-DEHYDROGENASE TUAD"/>
    <property type="match status" value="1"/>
</dbReference>
<dbReference type="PANTHER" id="PTHR43750">
    <property type="entry name" value="UDP-GLUCOSE 6-DEHYDROGENASE TUAD"/>
    <property type="match status" value="1"/>
</dbReference>
<dbReference type="InterPro" id="IPR017476">
    <property type="entry name" value="UDP-Glc/GDP-Man"/>
</dbReference>
<name>A0A9P1BDT2_9DINO</name>
<dbReference type="SUPFAM" id="SSF48179">
    <property type="entry name" value="6-phosphogluconate dehydrogenase C-terminal domain-like"/>
    <property type="match status" value="1"/>
</dbReference>
<dbReference type="HAMAP" id="MF_00955">
    <property type="entry name" value="GDP_Man_dehydratase"/>
    <property type="match status" value="1"/>
</dbReference>
<feature type="binding site" evidence="11">
    <location>
        <position position="891"/>
    </location>
    <ligand>
        <name>NAD(+)</name>
        <dbReference type="ChEBI" id="CHEBI:57540"/>
    </ligand>
</feature>
<dbReference type="EMBL" id="CAMXCT010000001">
    <property type="protein sequence ID" value="CAI3971589.1"/>
    <property type="molecule type" value="Genomic_DNA"/>
</dbReference>
<dbReference type="InterPro" id="IPR014027">
    <property type="entry name" value="UDP-Glc/GDP-Man_DH_C"/>
</dbReference>
<dbReference type="Gene3D" id="3.90.25.10">
    <property type="entry name" value="UDP-galactose 4-epimerase, domain 1"/>
    <property type="match status" value="2"/>
</dbReference>
<proteinExistence type="inferred from homology"/>
<evidence type="ECO:0000256" key="4">
    <source>
        <dbReference type="ARBA" id="ARBA00009263"/>
    </source>
</evidence>
<reference evidence="13" key="1">
    <citation type="submission" date="2022-10" db="EMBL/GenBank/DDBJ databases">
        <authorList>
            <person name="Chen Y."/>
            <person name="Dougan E. K."/>
            <person name="Chan C."/>
            <person name="Rhodes N."/>
            <person name="Thang M."/>
        </authorList>
    </citation>
    <scope>NUCLEOTIDE SEQUENCE</scope>
</reference>
<sequence length="1065" mass="116825">MERRALITGITGQDGSYLAEFLLASGYEVHGIVRRSSTEASERIDHIADQLVLHQADLLDQLSLVRVLEETRPTEIYNLAAQSFVATSWEQPLLTGEVTALGVTRMLEAIRLVDPSIRFYQASSSEMFGRVQEEPQTERTAFWPRSPYGVAKTYGHWITVNYRESFNLFACSGILFNHESPRRGKEFVTRKVTDAAARIKLGKQKTLKLGNLEALRDWGFAGDYVKAMWLMLQQDEPQDYVVGTGIKHSVRDLVLLAFDRVGLDPTEYIEIDPALLRPAEVSTLCGDSSKARAQLGWTPSVNFEQMIAMMVDADLERFAGPYLAEHLLDAGDHVVGTSRSGAWTKATPQRVRDNVSLLQWDIGDPAQPSPQVIEQIRAAAPDWIFHLAALSVPRECGRDTPTEQATAVNIDGTARVLDLAAKLGGNTRVLFISSSHVYAPLTEKSPPLSEDAPLAPRSAYGKTKLEAESLVTAAGSKGLDTITIRAFQHTGPRQSTQMMLPEWADQFASSSTDPIKAYNCDTWIDLTDVRDVVRAYRLLAERGTPGETYNVGSGTCRRTGDILKILQDMAGPNREIEELKPGVHYDPVANIDRLVRTTGWQPDFSLEQTVADTWAYFKGSHPHKGGHVKITIVGTGYVGLVTGTCFAETGNDVICVDIDANKVAMLSRGEIPIYEPGLGEMVERNTQLGRLRFTTDLATACNDADLLYLAVGTPSADDGTADLSNLWAVVEQAAPHIGPKAIVVIKSTVPVGTNAGAASRFKELTGREVDVASNPEFLKEGAAIDDCMKPDRVVVGCRRAEVGEKLRELYAPFLRTEKPFLVMSPESAEMTKYVANAMLATKISFINEMANLCELMAADIDDVRRGIGHDARIGFSFLFPGVGYGGSCFPKDVRALRSMATALGVDPRMLTAVEEVNDNQKCIVTQKLKKHFKDDLAGKTIAVWGLAFKPRTDDIREAPALTLIDQMLAAGARLQVHDPEAAANVKAIYGDKLSYGENPYDALPGADALAVMTEWKEYVHVDLARVAHLMNTPVVFDGRNVYSRARMHEAGFTYYGIGRSPVLPA</sequence>
<evidence type="ECO:0000256" key="10">
    <source>
        <dbReference type="PIRSR" id="PIRSR500134-2"/>
    </source>
</evidence>
<dbReference type="SMART" id="SM00984">
    <property type="entry name" value="UDPG_MGDP_dh_C"/>
    <property type="match status" value="1"/>
</dbReference>
<dbReference type="Pfam" id="PF16363">
    <property type="entry name" value="GDP_Man_Dehyd"/>
    <property type="match status" value="1"/>
</dbReference>
<dbReference type="Pfam" id="PF01370">
    <property type="entry name" value="Epimerase"/>
    <property type="match status" value="1"/>
</dbReference>
<evidence type="ECO:0000313" key="13">
    <source>
        <dbReference type="EMBL" id="CAI3971589.1"/>
    </source>
</evidence>
<dbReference type="InterPro" id="IPR001732">
    <property type="entry name" value="UDP-Glc/GDP-Man_DH_N"/>
</dbReference>
<feature type="binding site" evidence="11">
    <location>
        <position position="662"/>
    </location>
    <ligand>
        <name>NAD(+)</name>
        <dbReference type="ChEBI" id="CHEBI:57540"/>
    </ligand>
</feature>
<dbReference type="Pfam" id="PF03721">
    <property type="entry name" value="UDPG_MGDP_dh_N"/>
    <property type="match status" value="1"/>
</dbReference>
<comment type="similarity">
    <text evidence="4">Belongs to the NAD(P)-dependent epimerase/dehydratase family. GDP-mannose 4,6-dehydratase subfamily.</text>
</comment>
<dbReference type="EMBL" id="CAMXCT020000001">
    <property type="protein sequence ID" value="CAL1124964.1"/>
    <property type="molecule type" value="Genomic_DNA"/>
</dbReference>
<dbReference type="InterPro" id="IPR036220">
    <property type="entry name" value="UDP-Glc/GDP-Man_DH_C_sf"/>
</dbReference>
<dbReference type="NCBIfam" id="TIGR01472">
    <property type="entry name" value="gmd"/>
    <property type="match status" value="1"/>
</dbReference>
<comment type="pathway">
    <text evidence="2">Nucleotide-sugar biosynthesis; UDP-alpha-D-glucuronate biosynthesis; UDP-alpha-D-glucuronate from UDP-alpha-D-glucose: step 1/1.</text>
</comment>
<feature type="domain" description="UDP-glucose/GDP-mannose dehydrogenase C-terminal" evidence="12">
    <location>
        <begin position="942"/>
        <end position="1044"/>
    </location>
</feature>
<evidence type="ECO:0000259" key="12">
    <source>
        <dbReference type="SMART" id="SM00984"/>
    </source>
</evidence>
<dbReference type="AlphaFoldDB" id="A0A9P1BDT2"/>
<feature type="binding site" evidence="11">
    <location>
        <position position="713"/>
    </location>
    <ligand>
        <name>NAD(+)</name>
        <dbReference type="ChEBI" id="CHEBI:57540"/>
    </ligand>
</feature>
<comment type="cofactor">
    <cofactor evidence="1">
        <name>NADP(+)</name>
        <dbReference type="ChEBI" id="CHEBI:58349"/>
    </cofactor>
</comment>
<evidence type="ECO:0000256" key="6">
    <source>
        <dbReference type="ARBA" id="ARBA00023027"/>
    </source>
</evidence>
<dbReference type="InterPro" id="IPR014026">
    <property type="entry name" value="UDP-Glc/GDP-Man_DH_dimer"/>
</dbReference>
<dbReference type="GO" id="GO:0000271">
    <property type="term" value="P:polysaccharide biosynthetic process"/>
    <property type="evidence" value="ECO:0007669"/>
    <property type="project" value="InterPro"/>
</dbReference>
<dbReference type="NCBIfam" id="TIGR03026">
    <property type="entry name" value="NDP-sugDHase"/>
    <property type="match status" value="1"/>
</dbReference>
<keyword evidence="7" id="KW-0456">Lyase</keyword>
<evidence type="ECO:0000256" key="1">
    <source>
        <dbReference type="ARBA" id="ARBA00001937"/>
    </source>
</evidence>
<dbReference type="GO" id="GO:0019673">
    <property type="term" value="P:GDP-mannose metabolic process"/>
    <property type="evidence" value="ECO:0007669"/>
    <property type="project" value="InterPro"/>
</dbReference>
<dbReference type="PIRSF" id="PIRSF500134">
    <property type="entry name" value="UDPglc_DH_bac"/>
    <property type="match status" value="1"/>
</dbReference>
<dbReference type="GO" id="GO:0003979">
    <property type="term" value="F:UDP-glucose 6-dehydrogenase activity"/>
    <property type="evidence" value="ECO:0007669"/>
    <property type="project" value="UniProtKB-EC"/>
</dbReference>
<dbReference type="Gene3D" id="3.40.50.720">
    <property type="entry name" value="NAD(P)-binding Rossmann-like Domain"/>
    <property type="match status" value="4"/>
</dbReference>
<evidence type="ECO:0000313" key="15">
    <source>
        <dbReference type="Proteomes" id="UP001152797"/>
    </source>
</evidence>